<keyword evidence="2" id="KW-0472">Membrane</keyword>
<reference evidence="3 4" key="1">
    <citation type="journal article" date="2014" name="BMC Genomics">
        <title>Comparative genomics of the major fungal agents of human and animal Sporotrichosis: Sporothrix schenckii and Sporothrix brasiliensis.</title>
        <authorList>
            <person name="Teixeira M.M."/>
            <person name="de Almeida L.G."/>
            <person name="Kubitschek-Barreira P."/>
            <person name="Alves F.L."/>
            <person name="Kioshima E.S."/>
            <person name="Abadio A.K."/>
            <person name="Fernandes L."/>
            <person name="Derengowski L.S."/>
            <person name="Ferreira K.S."/>
            <person name="Souza R.C."/>
            <person name="Ruiz J.C."/>
            <person name="de Andrade N.C."/>
            <person name="Paes H.C."/>
            <person name="Nicola A.M."/>
            <person name="Albuquerque P."/>
            <person name="Gerber A.L."/>
            <person name="Martins V.P."/>
            <person name="Peconick L.D."/>
            <person name="Neto A.V."/>
            <person name="Chaucanez C.B."/>
            <person name="Silva P.A."/>
            <person name="Cunha O.L."/>
            <person name="de Oliveira F.F."/>
            <person name="dos Santos T.C."/>
            <person name="Barros A.L."/>
            <person name="Soares M.A."/>
            <person name="de Oliveira L.M."/>
            <person name="Marini M.M."/>
            <person name="Villalobos-Duno H."/>
            <person name="Cunha M.M."/>
            <person name="de Hoog S."/>
            <person name="da Silveira J.F."/>
            <person name="Henrissat B."/>
            <person name="Nino-Vega G.A."/>
            <person name="Cisalpino P.S."/>
            <person name="Mora-Montes H.M."/>
            <person name="Almeida S.R."/>
            <person name="Stajich J.E."/>
            <person name="Lopes-Bezerra L.M."/>
            <person name="Vasconcelos A.T."/>
            <person name="Felipe M.S."/>
        </authorList>
    </citation>
    <scope>NUCLEOTIDE SEQUENCE [LARGE SCALE GENOMIC DNA]</scope>
    <source>
        <strain evidence="3 4">5110</strain>
    </source>
</reference>
<feature type="transmembrane region" description="Helical" evidence="2">
    <location>
        <begin position="57"/>
        <end position="78"/>
    </location>
</feature>
<protein>
    <recommendedName>
        <fullName evidence="5">MARVEL domain-containing protein</fullName>
    </recommendedName>
</protein>
<dbReference type="AlphaFoldDB" id="A0A0C2IV24"/>
<keyword evidence="2" id="KW-1133">Transmembrane helix</keyword>
<feature type="transmembrane region" description="Helical" evidence="2">
    <location>
        <begin position="20"/>
        <end position="45"/>
    </location>
</feature>
<feature type="compositionally biased region" description="Low complexity" evidence="1">
    <location>
        <begin position="237"/>
        <end position="260"/>
    </location>
</feature>
<dbReference type="Proteomes" id="UP000031575">
    <property type="component" value="Unassembled WGS sequence"/>
</dbReference>
<evidence type="ECO:0000256" key="2">
    <source>
        <dbReference type="SAM" id="Phobius"/>
    </source>
</evidence>
<dbReference type="PANTHER" id="PTHR37451">
    <property type="entry name" value="MARVEL DOMAIN"/>
    <property type="match status" value="1"/>
</dbReference>
<feature type="transmembrane region" description="Helical" evidence="2">
    <location>
        <begin position="90"/>
        <end position="117"/>
    </location>
</feature>
<gene>
    <name evidence="3" type="ORF">SPBR_07761</name>
</gene>
<name>A0A0C2IV24_9PEZI</name>
<evidence type="ECO:0000313" key="4">
    <source>
        <dbReference type="Proteomes" id="UP000031575"/>
    </source>
</evidence>
<keyword evidence="4" id="KW-1185">Reference proteome</keyword>
<dbReference type="PANTHER" id="PTHR37451:SF1">
    <property type="entry name" value="MARVEL DOMAIN-CONTAINING PROTEIN"/>
    <property type="match status" value="1"/>
</dbReference>
<evidence type="ECO:0008006" key="5">
    <source>
        <dbReference type="Google" id="ProtNLM"/>
    </source>
</evidence>
<feature type="compositionally biased region" description="Polar residues" evidence="1">
    <location>
        <begin position="219"/>
        <end position="231"/>
    </location>
</feature>
<proteinExistence type="predicted"/>
<dbReference type="VEuPathDB" id="FungiDB:SPBR_07761"/>
<dbReference type="RefSeq" id="XP_040616867.1">
    <property type="nucleotide sequence ID" value="XM_040766015.1"/>
</dbReference>
<dbReference type="HOGENOM" id="CLU_077756_0_0_1"/>
<evidence type="ECO:0000256" key="1">
    <source>
        <dbReference type="SAM" id="MobiDB-lite"/>
    </source>
</evidence>
<organism evidence="3 4">
    <name type="scientific">Sporothrix brasiliensis 5110</name>
    <dbReference type="NCBI Taxonomy" id="1398154"/>
    <lineage>
        <taxon>Eukaryota</taxon>
        <taxon>Fungi</taxon>
        <taxon>Dikarya</taxon>
        <taxon>Ascomycota</taxon>
        <taxon>Pezizomycotina</taxon>
        <taxon>Sordariomycetes</taxon>
        <taxon>Sordariomycetidae</taxon>
        <taxon>Ophiostomatales</taxon>
        <taxon>Ophiostomataceae</taxon>
        <taxon>Sporothrix</taxon>
    </lineage>
</organism>
<dbReference type="EMBL" id="AWTV01000009">
    <property type="protein sequence ID" value="KIH88857.1"/>
    <property type="molecule type" value="Genomic_DNA"/>
</dbReference>
<feature type="transmembrane region" description="Helical" evidence="2">
    <location>
        <begin position="137"/>
        <end position="162"/>
    </location>
</feature>
<accession>A0A0C2IV24</accession>
<keyword evidence="2" id="KW-0812">Transmembrane</keyword>
<feature type="region of interest" description="Disordered" evidence="1">
    <location>
        <begin position="210"/>
        <end position="266"/>
    </location>
</feature>
<sequence length="266" mass="28247">MTMNGLLASGVPAKMPSFLLPLRIVIIVLSVVVLALAAFALSVFGSRAGYLGSYSDAPGLLIFVAVKTWLIYGVLLFVEIQMPRSYPRIAAAVAYALSIVFWLSAWAWAASVAALWLSTVCYDGVCVKANSYAAKEGGALAASAGLGAIVWVLSIVNLFFLVRACVSDRPAAHQSELGQVGMGGGYSSVEPSKEAQTLIYATDPAAPAAPYGQPPVEYQQPTAYDQQSVYDPQQPVYGQPQTAYGQQQQPLYGQPQPAYGHQPASY</sequence>
<dbReference type="GeneID" id="63680936"/>
<evidence type="ECO:0000313" key="3">
    <source>
        <dbReference type="EMBL" id="KIH88857.1"/>
    </source>
</evidence>
<dbReference type="OrthoDB" id="5245133at2759"/>
<comment type="caution">
    <text evidence="3">The sequence shown here is derived from an EMBL/GenBank/DDBJ whole genome shotgun (WGS) entry which is preliminary data.</text>
</comment>